<keyword evidence="3" id="KW-1185">Reference proteome</keyword>
<protein>
    <submittedName>
        <fullName evidence="2">Uncharacterized protein</fullName>
    </submittedName>
</protein>
<sequence length="715" mass="79725">MEDSTAMTIEFLRARLLSERSVSRTARQRADELAQRVWKLEEQLKIVSIQRNKAEKATADVLAILENHAISDVSWEFDSSSDQEVALCDSHVGGGSTKEVESSVNSKSRRNDADGLSSSELEFSPSTGRRLSWKSSKDSSHSIEKRYLDCSIRRRHSFASSGSSSPKHNLGKSCRQIRRRETRSAVDELKVGRVMVDSQNNGIISSSEGLPNGFDSGQEILREGSENQEEEALMDGQVSDSLESQRDATGSNHHLNRNGRDRDMERALEHQAQLIGQYEAEEKAQREWEEKFRENNSSTPDSCEPGNHSDVTEERDEVKPQAPSAAGILTSQDQGTKLDDEDVHFNEESSQTLPTISTTHLHGDMECLQEQNRCSMLAYESLAPDFVFPMAKENLHQEFLENQSYPLSHSSHHYPWSHVSPGDHSANVTDHSLHVADHPADVRDHSEHVRDHSGHSTDHSADATDHSGHITDHSEHVADHSADVPLPSYVGSKGESSRSQDKHYALVPRETSNELGGVLEALQQARLSLQHKLNRLPLIEGGSIGRAIEPSFPSTRAWERVEIPVGCAGLFRVPADYQLGTATEANFLGSDSQSSLKNYYPDTGFVANPGDRFLTSPYLKTGSSVPTDDSFLTSPYRETGSRIPPLRPSFDYYSDAGLSASTRYTHPTYSSHPDLLYRMPFNEGFARPPRNSEVGIPSTDHFSFYDDHIRPNMYR</sequence>
<gene>
    <name evidence="2" type="ORF">VitviT2T_019607</name>
</gene>
<feature type="region of interest" description="Disordered" evidence="1">
    <location>
        <begin position="226"/>
        <end position="262"/>
    </location>
</feature>
<dbReference type="Proteomes" id="UP001227230">
    <property type="component" value="Chromosome 13"/>
</dbReference>
<feature type="compositionally biased region" description="Polar residues" evidence="1">
    <location>
        <begin position="116"/>
        <end position="127"/>
    </location>
</feature>
<feature type="compositionally biased region" description="Basic and acidic residues" evidence="1">
    <location>
        <begin position="443"/>
        <end position="482"/>
    </location>
</feature>
<dbReference type="PANTHER" id="PTHR33701:SF3">
    <property type="entry name" value="TRANSCRIPTIONAL REGULATOR ATRX"/>
    <property type="match status" value="1"/>
</dbReference>
<feature type="region of interest" description="Disordered" evidence="1">
    <location>
        <begin position="280"/>
        <end position="336"/>
    </location>
</feature>
<reference evidence="2 3" key="1">
    <citation type="journal article" date="2023" name="Hortic Res">
        <title>The complete reference genome for grapevine (Vitis vinifera L.) genetics and breeding.</title>
        <authorList>
            <person name="Shi X."/>
            <person name="Cao S."/>
            <person name="Wang X."/>
            <person name="Huang S."/>
            <person name="Wang Y."/>
            <person name="Liu Z."/>
            <person name="Liu W."/>
            <person name="Leng X."/>
            <person name="Peng Y."/>
            <person name="Wang N."/>
            <person name="Wang Y."/>
            <person name="Ma Z."/>
            <person name="Xu X."/>
            <person name="Zhang F."/>
            <person name="Xue H."/>
            <person name="Zhong H."/>
            <person name="Wang Y."/>
            <person name="Zhang K."/>
            <person name="Velt A."/>
            <person name="Avia K."/>
            <person name="Holtgrawe D."/>
            <person name="Grimplet J."/>
            <person name="Matus J.T."/>
            <person name="Ware D."/>
            <person name="Wu X."/>
            <person name="Wang H."/>
            <person name="Liu C."/>
            <person name="Fang Y."/>
            <person name="Rustenholz C."/>
            <person name="Cheng Z."/>
            <person name="Xiao H."/>
            <person name="Zhou Y."/>
        </authorList>
    </citation>
    <scope>NUCLEOTIDE SEQUENCE [LARGE SCALE GENOMIC DNA]</scope>
    <source>
        <strain evidence="3">cv. Pinot noir / PN40024</strain>
        <tissue evidence="2">Leaf</tissue>
    </source>
</reference>
<evidence type="ECO:0000313" key="2">
    <source>
        <dbReference type="EMBL" id="WKA01322.1"/>
    </source>
</evidence>
<feature type="compositionally biased region" description="Basic and acidic residues" evidence="1">
    <location>
        <begin position="310"/>
        <end position="319"/>
    </location>
</feature>
<evidence type="ECO:0000313" key="3">
    <source>
        <dbReference type="Proteomes" id="UP001227230"/>
    </source>
</evidence>
<feature type="compositionally biased region" description="Basic and acidic residues" evidence="1">
    <location>
        <begin position="280"/>
        <end position="294"/>
    </location>
</feature>
<dbReference type="PANTHER" id="PTHR33701">
    <property type="entry name" value="TRANSMEMBRANE PROTEIN"/>
    <property type="match status" value="1"/>
</dbReference>
<feature type="region of interest" description="Disordered" evidence="1">
    <location>
        <begin position="443"/>
        <end position="501"/>
    </location>
</feature>
<dbReference type="EMBL" id="CP126660">
    <property type="protein sequence ID" value="WKA01322.1"/>
    <property type="molecule type" value="Genomic_DNA"/>
</dbReference>
<feature type="compositionally biased region" description="Polar residues" evidence="1">
    <location>
        <begin position="238"/>
        <end position="253"/>
    </location>
</feature>
<proteinExistence type="predicted"/>
<evidence type="ECO:0000256" key="1">
    <source>
        <dbReference type="SAM" id="MobiDB-lite"/>
    </source>
</evidence>
<accession>A0ABY9D3M3</accession>
<name>A0ABY9D3M3_VITVI</name>
<feature type="region of interest" description="Disordered" evidence="1">
    <location>
        <begin position="158"/>
        <end position="182"/>
    </location>
</feature>
<organism evidence="2 3">
    <name type="scientific">Vitis vinifera</name>
    <name type="common">Grape</name>
    <dbReference type="NCBI Taxonomy" id="29760"/>
    <lineage>
        <taxon>Eukaryota</taxon>
        <taxon>Viridiplantae</taxon>
        <taxon>Streptophyta</taxon>
        <taxon>Embryophyta</taxon>
        <taxon>Tracheophyta</taxon>
        <taxon>Spermatophyta</taxon>
        <taxon>Magnoliopsida</taxon>
        <taxon>eudicotyledons</taxon>
        <taxon>Gunneridae</taxon>
        <taxon>Pentapetalae</taxon>
        <taxon>rosids</taxon>
        <taxon>Vitales</taxon>
        <taxon>Vitaceae</taxon>
        <taxon>Viteae</taxon>
        <taxon>Vitis</taxon>
    </lineage>
</organism>
<feature type="region of interest" description="Disordered" evidence="1">
    <location>
        <begin position="90"/>
        <end position="136"/>
    </location>
</feature>